<dbReference type="Proteomes" id="UP000092659">
    <property type="component" value="Chromosome"/>
</dbReference>
<dbReference type="EMBL" id="JAGGLP010000033">
    <property type="protein sequence ID" value="MBP2055770.1"/>
    <property type="molecule type" value="Genomic_DNA"/>
</dbReference>
<keyword evidence="5" id="KW-1185">Reference proteome</keyword>
<dbReference type="RefSeq" id="WP_067308298.1">
    <property type="nucleotide sequence ID" value="NZ_CP016279.1"/>
</dbReference>
<feature type="compositionally biased region" description="Basic residues" evidence="1">
    <location>
        <begin position="69"/>
        <end position="80"/>
    </location>
</feature>
<dbReference type="KEGG" id="sgs:AVL59_24870"/>
<evidence type="ECO:0000313" key="5">
    <source>
        <dbReference type="Proteomes" id="UP001519309"/>
    </source>
</evidence>
<sequence>MRQAARPVMTWQVGEALGLDAEVRGAPEPLRGKPAKPADRGWLRKISDGEFTARLSTRTLTHVADLPRRHLKAIRPRRRALPPGNRRGGR</sequence>
<dbReference type="Proteomes" id="UP001519309">
    <property type="component" value="Unassembled WGS sequence"/>
</dbReference>
<reference evidence="2 4" key="1">
    <citation type="submission" date="2016-06" db="EMBL/GenBank/DDBJ databases">
        <title>Complete genome sequence of Streptomyces griseochromogenes ATCC 14511, the Blasticidin S producer.</title>
        <authorList>
            <person name="Wu L."/>
        </authorList>
    </citation>
    <scope>NUCLEOTIDE SEQUENCE [LARGE SCALE GENOMIC DNA]</scope>
    <source>
        <strain evidence="2 4">ATCC 14511</strain>
    </source>
</reference>
<gene>
    <name evidence="2" type="ORF">AVL59_24870</name>
    <name evidence="3" type="ORF">J2Z21_008786</name>
</gene>
<proteinExistence type="predicted"/>
<protein>
    <submittedName>
        <fullName evidence="2">Uncharacterized protein</fullName>
    </submittedName>
</protein>
<name>A0A1B1B0I5_9ACTN</name>
<feature type="region of interest" description="Disordered" evidence="1">
    <location>
        <begin position="67"/>
        <end position="90"/>
    </location>
</feature>
<evidence type="ECO:0000313" key="2">
    <source>
        <dbReference type="EMBL" id="ANP52346.1"/>
    </source>
</evidence>
<accession>A0A1B1B0I5</accession>
<evidence type="ECO:0000313" key="4">
    <source>
        <dbReference type="Proteomes" id="UP000092659"/>
    </source>
</evidence>
<evidence type="ECO:0000256" key="1">
    <source>
        <dbReference type="SAM" id="MobiDB-lite"/>
    </source>
</evidence>
<dbReference type="AlphaFoldDB" id="A0A1B1B0I5"/>
<reference evidence="3 5" key="2">
    <citation type="submission" date="2021-03" db="EMBL/GenBank/DDBJ databases">
        <title>Genomic Encyclopedia of Type Strains, Phase IV (KMG-IV): sequencing the most valuable type-strain genomes for metagenomic binning, comparative biology and taxonomic classification.</title>
        <authorList>
            <person name="Goeker M."/>
        </authorList>
    </citation>
    <scope>NUCLEOTIDE SEQUENCE [LARGE SCALE GENOMIC DNA]</scope>
    <source>
        <strain evidence="3 5">DSM 40499</strain>
    </source>
</reference>
<evidence type="ECO:0000313" key="3">
    <source>
        <dbReference type="EMBL" id="MBP2055770.1"/>
    </source>
</evidence>
<organism evidence="2 4">
    <name type="scientific">Streptomyces griseochromogenes</name>
    <dbReference type="NCBI Taxonomy" id="68214"/>
    <lineage>
        <taxon>Bacteria</taxon>
        <taxon>Bacillati</taxon>
        <taxon>Actinomycetota</taxon>
        <taxon>Actinomycetes</taxon>
        <taxon>Kitasatosporales</taxon>
        <taxon>Streptomycetaceae</taxon>
        <taxon>Streptomyces</taxon>
    </lineage>
</organism>
<dbReference type="EMBL" id="CP016279">
    <property type="protein sequence ID" value="ANP52346.1"/>
    <property type="molecule type" value="Genomic_DNA"/>
</dbReference>